<dbReference type="PANTHER" id="PTHR46268:SF6">
    <property type="entry name" value="UNIVERSAL STRESS PROTEIN UP12"/>
    <property type="match status" value="1"/>
</dbReference>
<evidence type="ECO:0000259" key="2">
    <source>
        <dbReference type="Pfam" id="PF00582"/>
    </source>
</evidence>
<dbReference type="InterPro" id="IPR006015">
    <property type="entry name" value="Universal_stress_UspA"/>
</dbReference>
<dbReference type="InterPro" id="IPR006016">
    <property type="entry name" value="UspA"/>
</dbReference>
<dbReference type="Gene3D" id="3.40.50.12370">
    <property type="match status" value="1"/>
</dbReference>
<evidence type="ECO:0000256" key="1">
    <source>
        <dbReference type="ARBA" id="ARBA00008791"/>
    </source>
</evidence>
<dbReference type="PRINTS" id="PR01438">
    <property type="entry name" value="UNVRSLSTRESS"/>
</dbReference>
<evidence type="ECO:0000313" key="4">
    <source>
        <dbReference type="Proteomes" id="UP000241964"/>
    </source>
</evidence>
<dbReference type="Proteomes" id="UP000241964">
    <property type="component" value="Unassembled WGS sequence"/>
</dbReference>
<dbReference type="CDD" id="cd00293">
    <property type="entry name" value="USP-like"/>
    <property type="match status" value="1"/>
</dbReference>
<dbReference type="SUPFAM" id="SSF52402">
    <property type="entry name" value="Adenine nucleotide alpha hydrolases-like"/>
    <property type="match status" value="2"/>
</dbReference>
<feature type="domain" description="UspA" evidence="2">
    <location>
        <begin position="160"/>
        <end position="276"/>
    </location>
</feature>
<dbReference type="EMBL" id="PYAS01000003">
    <property type="protein sequence ID" value="PSL31419.1"/>
    <property type="molecule type" value="Genomic_DNA"/>
</dbReference>
<organism evidence="3 4">
    <name type="scientific">Dyadobacter jiangsuensis</name>
    <dbReference type="NCBI Taxonomy" id="1591085"/>
    <lineage>
        <taxon>Bacteria</taxon>
        <taxon>Pseudomonadati</taxon>
        <taxon>Bacteroidota</taxon>
        <taxon>Cytophagia</taxon>
        <taxon>Cytophagales</taxon>
        <taxon>Spirosomataceae</taxon>
        <taxon>Dyadobacter</taxon>
    </lineage>
</organism>
<gene>
    <name evidence="3" type="ORF">CLV60_103285</name>
</gene>
<dbReference type="PANTHER" id="PTHR46268">
    <property type="entry name" value="STRESS RESPONSE PROTEIN NHAX"/>
    <property type="match status" value="1"/>
</dbReference>
<comment type="caution">
    <text evidence="3">The sequence shown here is derived from an EMBL/GenBank/DDBJ whole genome shotgun (WGS) entry which is preliminary data.</text>
</comment>
<reference evidence="3 4" key="1">
    <citation type="submission" date="2018-03" db="EMBL/GenBank/DDBJ databases">
        <title>Genomic Encyclopedia of Archaeal and Bacterial Type Strains, Phase II (KMG-II): from individual species to whole genera.</title>
        <authorList>
            <person name="Goeker M."/>
        </authorList>
    </citation>
    <scope>NUCLEOTIDE SEQUENCE [LARGE SCALE GENOMIC DNA]</scope>
    <source>
        <strain evidence="3 4">DSM 29057</strain>
    </source>
</reference>
<dbReference type="RefSeq" id="WP_106594756.1">
    <property type="nucleotide sequence ID" value="NZ_PYAS01000003.1"/>
</dbReference>
<name>A0A2P8GBR9_9BACT</name>
<evidence type="ECO:0000313" key="3">
    <source>
        <dbReference type="EMBL" id="PSL31419.1"/>
    </source>
</evidence>
<dbReference type="Pfam" id="PF00582">
    <property type="entry name" value="Usp"/>
    <property type="match status" value="1"/>
</dbReference>
<sequence length="279" mass="31300">MKNIRLVIDAGHFNTHHVQFACYVASLTQSRLTGIFMQNVPSEALSEFKIASGTPFEETLELQELPDFRKMQELLQESESTFRAMCERQGVHVSVHTNTHDPLEEILAESRYADLMIIGSDLAFETSDEKKPSSFLKEVLCGVECPVMIAPDHFEGVEEIVFAHDGNAASAHAIKQFSYLLPELGDARLTIVQVVHEGEQEDANDGKLARLVSSHYSNAHFKKLYGRPNSELFTFLMNKKKTLVVMGSYGRSTFSNMLVPSTADPLIRNLNLPIFIAHR</sequence>
<accession>A0A2P8GBR9</accession>
<dbReference type="AlphaFoldDB" id="A0A2P8GBR9"/>
<comment type="similarity">
    <text evidence="1">Belongs to the universal stress protein A family.</text>
</comment>
<dbReference type="OrthoDB" id="641005at2"/>
<keyword evidence="4" id="KW-1185">Reference proteome</keyword>
<proteinExistence type="inferred from homology"/>
<protein>
    <submittedName>
        <fullName evidence="3">Universal stress protein family protein</fullName>
    </submittedName>
</protein>